<sequence length="113" mass="13387">MNDNDHLHHAILISLYLEKQSLERLEWPAQSSDFNSIDHFSDYLGKQLDSQISLIGIVHKREEELVRVWSFIPIQMVGNLILRTEKWWQETISVQVGQISYLTLQHTYPFLEH</sequence>
<comment type="caution">
    <text evidence="1">The sequence shown here is derived from an EMBL/GenBank/DDBJ whole genome shotgun (WGS) entry which is preliminary data.</text>
</comment>
<organism evidence="1 2">
    <name type="scientific">Araneus ventricosus</name>
    <name type="common">Orbweaver spider</name>
    <name type="synonym">Epeira ventricosa</name>
    <dbReference type="NCBI Taxonomy" id="182803"/>
    <lineage>
        <taxon>Eukaryota</taxon>
        <taxon>Metazoa</taxon>
        <taxon>Ecdysozoa</taxon>
        <taxon>Arthropoda</taxon>
        <taxon>Chelicerata</taxon>
        <taxon>Arachnida</taxon>
        <taxon>Araneae</taxon>
        <taxon>Araneomorphae</taxon>
        <taxon>Entelegynae</taxon>
        <taxon>Araneoidea</taxon>
        <taxon>Araneidae</taxon>
        <taxon>Araneus</taxon>
    </lineage>
</organism>
<evidence type="ECO:0000313" key="1">
    <source>
        <dbReference type="EMBL" id="GBM10970.1"/>
    </source>
</evidence>
<reference evidence="1 2" key="1">
    <citation type="journal article" date="2019" name="Sci. Rep.">
        <title>Orb-weaving spider Araneus ventricosus genome elucidates the spidroin gene catalogue.</title>
        <authorList>
            <person name="Kono N."/>
            <person name="Nakamura H."/>
            <person name="Ohtoshi R."/>
            <person name="Moran D.A.P."/>
            <person name="Shinohara A."/>
            <person name="Yoshida Y."/>
            <person name="Fujiwara M."/>
            <person name="Mori M."/>
            <person name="Tomita M."/>
            <person name="Arakawa K."/>
        </authorList>
    </citation>
    <scope>NUCLEOTIDE SEQUENCE [LARGE SCALE GENOMIC DNA]</scope>
</reference>
<evidence type="ECO:0000313" key="2">
    <source>
        <dbReference type="Proteomes" id="UP000499080"/>
    </source>
</evidence>
<dbReference type="InterPro" id="IPR036397">
    <property type="entry name" value="RNaseH_sf"/>
</dbReference>
<proteinExistence type="predicted"/>
<dbReference type="EMBL" id="BGPR01000292">
    <property type="protein sequence ID" value="GBM10970.1"/>
    <property type="molecule type" value="Genomic_DNA"/>
</dbReference>
<protein>
    <submittedName>
        <fullName evidence="1">Uncharacterized protein</fullName>
    </submittedName>
</protein>
<name>A0A4Y2D2M2_ARAVE</name>
<keyword evidence="2" id="KW-1185">Reference proteome</keyword>
<accession>A0A4Y2D2M2</accession>
<dbReference type="Proteomes" id="UP000499080">
    <property type="component" value="Unassembled WGS sequence"/>
</dbReference>
<dbReference type="AlphaFoldDB" id="A0A4Y2D2M2"/>
<dbReference type="Gene3D" id="3.30.420.10">
    <property type="entry name" value="Ribonuclease H-like superfamily/Ribonuclease H"/>
    <property type="match status" value="1"/>
</dbReference>
<gene>
    <name evidence="1" type="ORF">AVEN_171448_1</name>
</gene>
<dbReference type="GO" id="GO:0003676">
    <property type="term" value="F:nucleic acid binding"/>
    <property type="evidence" value="ECO:0007669"/>
    <property type="project" value="InterPro"/>
</dbReference>